<dbReference type="AlphaFoldDB" id="A0A3B1DUS2"/>
<dbReference type="Gene3D" id="2.130.10.10">
    <property type="entry name" value="YVTN repeat-like/Quinoprotein amine dehydrogenase"/>
    <property type="match status" value="1"/>
</dbReference>
<gene>
    <name evidence="1" type="ORF">MNBD_PLANCTO02-2341</name>
</gene>
<feature type="non-terminal residue" evidence="1">
    <location>
        <position position="1"/>
    </location>
</feature>
<evidence type="ECO:0000313" key="1">
    <source>
        <dbReference type="EMBL" id="VAX38930.1"/>
    </source>
</evidence>
<dbReference type="InterPro" id="IPR011990">
    <property type="entry name" value="TPR-like_helical_dom_sf"/>
</dbReference>
<name>A0A3B1DUS2_9ZZZZ</name>
<dbReference type="SUPFAM" id="SSF50965">
    <property type="entry name" value="Galactose oxidase, central domain"/>
    <property type="match status" value="1"/>
</dbReference>
<dbReference type="SUPFAM" id="SSF81901">
    <property type="entry name" value="HCP-like"/>
    <property type="match status" value="1"/>
</dbReference>
<organism evidence="1">
    <name type="scientific">hydrothermal vent metagenome</name>
    <dbReference type="NCBI Taxonomy" id="652676"/>
    <lineage>
        <taxon>unclassified sequences</taxon>
        <taxon>metagenomes</taxon>
        <taxon>ecological metagenomes</taxon>
    </lineage>
</organism>
<reference evidence="1" key="1">
    <citation type="submission" date="2018-06" db="EMBL/GenBank/DDBJ databases">
        <authorList>
            <person name="Zhirakovskaya E."/>
        </authorList>
    </citation>
    <scope>NUCLEOTIDE SEQUENCE</scope>
</reference>
<dbReference type="Gene3D" id="1.25.40.10">
    <property type="entry name" value="Tetratricopeptide repeat domain"/>
    <property type="match status" value="1"/>
</dbReference>
<dbReference type="InterPro" id="IPR011043">
    <property type="entry name" value="Gal_Oxase/kelch_b-propeller"/>
</dbReference>
<accession>A0A3B1DUS2</accession>
<dbReference type="InterPro" id="IPR015943">
    <property type="entry name" value="WD40/YVTN_repeat-like_dom_sf"/>
</dbReference>
<dbReference type="EMBL" id="UOGL01000277">
    <property type="protein sequence ID" value="VAX38930.1"/>
    <property type="molecule type" value="Genomic_DNA"/>
</dbReference>
<proteinExistence type="predicted"/>
<sequence length="709" mass="80790">AALKVLTEHALDPVVKKTTPNFVSRAVLVLSRSMRNEGIPLEQRMRWLDGVSKSLDHFEANTKGITAFSLPGYLNGIRYSRIAIVQSALEDKQMKRAKRLLRELRKGIKPQNESIGTLTRFLRAGTKILNDKQELENFEQWASSLSESNGLLTVKWPQIDVRNDFRLDKKSNRKKLQRPEVPFTDIIKLAPNNRIRSYQSISPIATDGNRVYLMVAKPWKISVHWTYGSGGYSGLNFPQIVTVNLDNSGRPIGKYVKVPVQNGRIINPVWKPFHKIPQPSAIRSYGKLFVQCHQGKLYMGTQENGLLVFNPKTEKWKVFGSKQGLPSNMISSFFFLDDDRMYIAGGRFAVESTHFILHLKTGKVKLLHKANETKEEYFRTRLVPMWLNGKKLADSLYTNLLSSHPVKRPDWRKIPIGNALDAEIIYERRFFTSSKGLYEYDIQGKAIRSWITQSSSGTGTSNAGLTIPRKGLTPQRGHYMVKTKNLLVFVGQNKGIVAFNPKTNIWYGPLGNWNVHYAIGSKNGFWLAHNSGGETKSIANGTIYISEKDFIQAAIQAGRASSPATYRKLIKKQIERMSPLDQAKTFIMFRQNKEALETLNEIISQDPKNAEALLLQGFTLGRHGLRQPKQALKSYRALAKHSDKSAQVTGLFYEMMIHRYAKNYPEILRVSRLLIDKYPNLNRRLHGGIIWWKNHATKKLAKQKKPKEQ</sequence>
<protein>
    <submittedName>
        <fullName evidence="1">Uncharacterized protein</fullName>
    </submittedName>
</protein>